<proteinExistence type="predicted"/>
<name>A0A848J2G1_9BACT</name>
<dbReference type="SUPFAM" id="SSF49464">
    <property type="entry name" value="Carboxypeptidase regulatory domain-like"/>
    <property type="match status" value="1"/>
</dbReference>
<dbReference type="EMBL" id="JABBNU010000010">
    <property type="protein sequence ID" value="NMM49911.1"/>
    <property type="molecule type" value="Genomic_DNA"/>
</dbReference>
<comment type="caution">
    <text evidence="1">The sequence shown here is derived from an EMBL/GenBank/DDBJ whole genome shotgun (WGS) entry which is preliminary data.</text>
</comment>
<dbReference type="Pfam" id="PF13715">
    <property type="entry name" value="CarbopepD_reg_2"/>
    <property type="match status" value="1"/>
</dbReference>
<dbReference type="Proteomes" id="UP000559010">
    <property type="component" value="Unassembled WGS sequence"/>
</dbReference>
<evidence type="ECO:0000313" key="2">
    <source>
        <dbReference type="Proteomes" id="UP000559010"/>
    </source>
</evidence>
<sequence length="239" mass="26837">MKKHFNISISNPCAEKFENFTPTNNGGFCQSCQKNVIDFTNMSDTEIVRYFKSNSTKTCGRFSSKQLRTYENPSKQFRFPDIGFLKTGFLGLSLMLLSKPLTANENNKLKSKIELIQSNNLEIKSTVDCSEQEFIVYGIVKDNSGEGIPAVNVLIKGTSRGTVTDIEGKFELSGVKEGDVLVFSTVGYLSSERKIDNPSNSSSIEIEIKEMEYDITGEVDVNMVYESKASFWDRVKNLF</sequence>
<evidence type="ECO:0000313" key="1">
    <source>
        <dbReference type="EMBL" id="NMM49911.1"/>
    </source>
</evidence>
<dbReference type="RefSeq" id="WP_169683488.1">
    <property type="nucleotide sequence ID" value="NZ_JABBNU010000010.1"/>
</dbReference>
<protein>
    <recommendedName>
        <fullName evidence="3">Carboxypeptidase-like protein</fullName>
    </recommendedName>
</protein>
<dbReference type="InterPro" id="IPR008969">
    <property type="entry name" value="CarboxyPept-like_regulatory"/>
</dbReference>
<organism evidence="1 2">
    <name type="scientific">Marinigracilibium pacificum</name>
    <dbReference type="NCBI Taxonomy" id="2729599"/>
    <lineage>
        <taxon>Bacteria</taxon>
        <taxon>Pseudomonadati</taxon>
        <taxon>Bacteroidota</taxon>
        <taxon>Cytophagia</taxon>
        <taxon>Cytophagales</taxon>
        <taxon>Flammeovirgaceae</taxon>
        <taxon>Marinigracilibium</taxon>
    </lineage>
</organism>
<keyword evidence="2" id="KW-1185">Reference proteome</keyword>
<dbReference type="Gene3D" id="2.60.40.1120">
    <property type="entry name" value="Carboxypeptidase-like, regulatory domain"/>
    <property type="match status" value="1"/>
</dbReference>
<evidence type="ECO:0008006" key="3">
    <source>
        <dbReference type="Google" id="ProtNLM"/>
    </source>
</evidence>
<gene>
    <name evidence="1" type="ORF">HH304_16005</name>
</gene>
<dbReference type="AlphaFoldDB" id="A0A848J2G1"/>
<accession>A0A848J2G1</accession>
<reference evidence="1 2" key="1">
    <citation type="submission" date="2020-04" db="EMBL/GenBank/DDBJ databases">
        <title>Flammeovirgaceae bacterium KN852 isolated from deep sea.</title>
        <authorList>
            <person name="Zhang D.-C."/>
        </authorList>
    </citation>
    <scope>NUCLEOTIDE SEQUENCE [LARGE SCALE GENOMIC DNA]</scope>
    <source>
        <strain evidence="1 2">KN852</strain>
    </source>
</reference>